<evidence type="ECO:0000313" key="5">
    <source>
        <dbReference type="EMBL" id="UTF54766.1"/>
    </source>
</evidence>
<gene>
    <name evidence="5" type="ORF">NGM29_05725</name>
</gene>
<evidence type="ECO:0000259" key="4">
    <source>
        <dbReference type="Pfam" id="PF15915"/>
    </source>
</evidence>
<proteinExistence type="predicted"/>
<sequence>MTTIAEFTIPAEDFPLGRIFDNLPHATVEIERVVPTDQGLLPYFWVNDISNDDIQSSLTTESAFESVTCIDSIENRGLYRAQWNPAVEGVLTAVPDNDLTLLSAVGTHDHWTFEFRAEDQTQISGFQQYCADHDINTRLTRLKSLAEMQAGNEYGLTANQYEALLLAFNEGYYDHPRATDLETLADQLGISRPSFADRLRRGYQNLLRSTIAHHDSTDDGSEE</sequence>
<feature type="domain" description="HTH bat-type" evidence="3">
    <location>
        <begin position="156"/>
        <end position="207"/>
    </location>
</feature>
<keyword evidence="6" id="KW-1185">Reference proteome</keyword>
<feature type="domain" description="Bacterioopsin transcriptional activator GAF and HTH associated" evidence="4">
    <location>
        <begin position="6"/>
        <end position="141"/>
    </location>
</feature>
<dbReference type="Proteomes" id="UP001056855">
    <property type="component" value="Chromosome"/>
</dbReference>
<reference evidence="5" key="1">
    <citation type="submission" date="2022-06" db="EMBL/GenBank/DDBJ databases">
        <title>Diverse halophilic archaea isolated from saline environments.</title>
        <authorList>
            <person name="Cui H.-L."/>
        </authorList>
    </citation>
    <scope>NUCLEOTIDE SEQUENCE</scope>
    <source>
        <strain evidence="5">WLHS1</strain>
    </source>
</reference>
<dbReference type="RefSeq" id="WP_254159472.1">
    <property type="nucleotide sequence ID" value="NZ_CP100355.1"/>
</dbReference>
<keyword evidence="2" id="KW-0804">Transcription</keyword>
<protein>
    <submittedName>
        <fullName evidence="5">Helix-turn-helix domain-containing protein</fullName>
    </submittedName>
</protein>
<dbReference type="EMBL" id="CP100355">
    <property type="protein sequence ID" value="UTF54766.1"/>
    <property type="molecule type" value="Genomic_DNA"/>
</dbReference>
<dbReference type="Pfam" id="PF04967">
    <property type="entry name" value="HTH_10"/>
    <property type="match status" value="1"/>
</dbReference>
<keyword evidence="1" id="KW-0805">Transcription regulation</keyword>
<dbReference type="PANTHER" id="PTHR34236">
    <property type="entry name" value="DIMETHYL SULFOXIDE REDUCTASE TRANSCRIPTIONAL ACTIVATOR"/>
    <property type="match status" value="1"/>
</dbReference>
<evidence type="ECO:0000256" key="2">
    <source>
        <dbReference type="ARBA" id="ARBA00023163"/>
    </source>
</evidence>
<organism evidence="5 6">
    <name type="scientific">Natronosalvus rutilus</name>
    <dbReference type="NCBI Taxonomy" id="2953753"/>
    <lineage>
        <taxon>Archaea</taxon>
        <taxon>Methanobacteriati</taxon>
        <taxon>Methanobacteriota</taxon>
        <taxon>Stenosarchaea group</taxon>
        <taxon>Halobacteria</taxon>
        <taxon>Halobacteriales</taxon>
        <taxon>Natrialbaceae</taxon>
        <taxon>Natronosalvus</taxon>
    </lineage>
</organism>
<dbReference type="PANTHER" id="PTHR34236:SF1">
    <property type="entry name" value="DIMETHYL SULFOXIDE REDUCTASE TRANSCRIPTIONAL ACTIVATOR"/>
    <property type="match status" value="1"/>
</dbReference>
<dbReference type="Pfam" id="PF15915">
    <property type="entry name" value="BAT"/>
    <property type="match status" value="1"/>
</dbReference>
<evidence type="ECO:0000313" key="6">
    <source>
        <dbReference type="Proteomes" id="UP001056855"/>
    </source>
</evidence>
<dbReference type="AlphaFoldDB" id="A0A9E7NC77"/>
<dbReference type="KEGG" id="sawl:NGM29_05725"/>
<name>A0A9E7NC77_9EURY</name>
<dbReference type="InterPro" id="IPR031803">
    <property type="entry name" value="BAT_GAF/HTH-assoc"/>
</dbReference>
<evidence type="ECO:0000256" key="1">
    <source>
        <dbReference type="ARBA" id="ARBA00023015"/>
    </source>
</evidence>
<dbReference type="InterPro" id="IPR007050">
    <property type="entry name" value="HTH_bacterioopsin"/>
</dbReference>
<accession>A0A9E7NC77</accession>
<dbReference type="GeneID" id="73289525"/>
<evidence type="ECO:0000259" key="3">
    <source>
        <dbReference type="Pfam" id="PF04967"/>
    </source>
</evidence>